<keyword evidence="1" id="KW-0285">Flavoprotein</keyword>
<dbReference type="Proteomes" id="UP001499878">
    <property type="component" value="Unassembled WGS sequence"/>
</dbReference>
<keyword evidence="7" id="KW-1185">Reference proteome</keyword>
<name>A0ABP9T3R0_9ACTN</name>
<sequence length="297" mass="32141">MIGAYELALGYTTERQQFGRPLSGFQLVRDLLVKSLGNITSSWVMLLQLARLQGTGVFREEHSSVVKAHVTSQVLGRPGAAVRDRTPFGPSTRDGGSAVPSEAFHWDVAPSSGARQEIRRIIAMDIVSMYSIAMGKGSPGPTPGFLVWRLANKWRVAVDRAVAPLGLTHAQYSLVASLHGMQRAGERPSQRRLADHTGLEALYVSKLARALESAGLIERARDPSDPRAVQLALTEQGQAVTRQAVVVVQELLQQLLEPLGGLDAPRTRAFTDELTTLLDVPLAPSVPNDDTTQGRTP</sequence>
<dbReference type="Pfam" id="PF01047">
    <property type="entry name" value="MarR"/>
    <property type="match status" value="1"/>
</dbReference>
<dbReference type="EMBL" id="BAABJR010000005">
    <property type="protein sequence ID" value="GAA5207366.1"/>
    <property type="molecule type" value="Genomic_DNA"/>
</dbReference>
<gene>
    <name evidence="6" type="ORF">GCM10023323_22590</name>
</gene>
<accession>A0ABP9T3R0</accession>
<dbReference type="SUPFAM" id="SSF47203">
    <property type="entry name" value="Acyl-CoA dehydrogenase C-terminal domain-like"/>
    <property type="match status" value="1"/>
</dbReference>
<keyword evidence="2" id="KW-0805">Transcription regulation</keyword>
<evidence type="ECO:0000313" key="6">
    <source>
        <dbReference type="EMBL" id="GAA5207366.1"/>
    </source>
</evidence>
<dbReference type="PROSITE" id="PS50995">
    <property type="entry name" value="HTH_MARR_2"/>
    <property type="match status" value="1"/>
</dbReference>
<dbReference type="SMART" id="SM00347">
    <property type="entry name" value="HTH_MARR"/>
    <property type="match status" value="1"/>
</dbReference>
<protein>
    <recommendedName>
        <fullName evidence="5">HTH marR-type domain-containing protein</fullName>
    </recommendedName>
</protein>
<comment type="caution">
    <text evidence="6">The sequence shown here is derived from an EMBL/GenBank/DDBJ whole genome shotgun (WGS) entry which is preliminary data.</text>
</comment>
<dbReference type="PANTHER" id="PTHR33164:SF64">
    <property type="entry name" value="TRANSCRIPTIONAL REGULATOR SLYA"/>
    <property type="match status" value="1"/>
</dbReference>
<dbReference type="InterPro" id="IPR036390">
    <property type="entry name" value="WH_DNA-bd_sf"/>
</dbReference>
<evidence type="ECO:0000313" key="7">
    <source>
        <dbReference type="Proteomes" id="UP001499878"/>
    </source>
</evidence>
<dbReference type="InterPro" id="IPR036250">
    <property type="entry name" value="AcylCo_DH-like_C"/>
</dbReference>
<dbReference type="InterPro" id="IPR000835">
    <property type="entry name" value="HTH_MarR-typ"/>
</dbReference>
<evidence type="ECO:0000256" key="3">
    <source>
        <dbReference type="ARBA" id="ARBA00023125"/>
    </source>
</evidence>
<dbReference type="Gene3D" id="1.20.140.10">
    <property type="entry name" value="Butyryl-CoA Dehydrogenase, subunit A, domain 3"/>
    <property type="match status" value="1"/>
</dbReference>
<dbReference type="Pfam" id="PF00441">
    <property type="entry name" value="Acyl-CoA_dh_1"/>
    <property type="match status" value="1"/>
</dbReference>
<evidence type="ECO:0000256" key="1">
    <source>
        <dbReference type="ARBA" id="ARBA00022630"/>
    </source>
</evidence>
<keyword evidence="4" id="KW-0804">Transcription</keyword>
<dbReference type="Gene3D" id="1.10.10.10">
    <property type="entry name" value="Winged helix-like DNA-binding domain superfamily/Winged helix DNA-binding domain"/>
    <property type="match status" value="1"/>
</dbReference>
<dbReference type="InterPro" id="IPR036388">
    <property type="entry name" value="WH-like_DNA-bd_sf"/>
</dbReference>
<dbReference type="PANTHER" id="PTHR33164">
    <property type="entry name" value="TRANSCRIPTIONAL REGULATOR, MARR FAMILY"/>
    <property type="match status" value="1"/>
</dbReference>
<evidence type="ECO:0000256" key="2">
    <source>
        <dbReference type="ARBA" id="ARBA00023015"/>
    </source>
</evidence>
<dbReference type="InterPro" id="IPR009075">
    <property type="entry name" value="AcylCo_DH/oxidase_C"/>
</dbReference>
<reference evidence="7" key="1">
    <citation type="journal article" date="2019" name="Int. J. Syst. Evol. Microbiol.">
        <title>The Global Catalogue of Microorganisms (GCM) 10K type strain sequencing project: providing services to taxonomists for standard genome sequencing and annotation.</title>
        <authorList>
            <consortium name="The Broad Institute Genomics Platform"/>
            <consortium name="The Broad Institute Genome Sequencing Center for Infectious Disease"/>
            <person name="Wu L."/>
            <person name="Ma J."/>
        </authorList>
    </citation>
    <scope>NUCLEOTIDE SEQUENCE [LARGE SCALE GENOMIC DNA]</scope>
    <source>
        <strain evidence="7">JCM 18306</strain>
    </source>
</reference>
<proteinExistence type="predicted"/>
<evidence type="ECO:0000259" key="5">
    <source>
        <dbReference type="PROSITE" id="PS50995"/>
    </source>
</evidence>
<evidence type="ECO:0000256" key="4">
    <source>
        <dbReference type="ARBA" id="ARBA00023163"/>
    </source>
</evidence>
<keyword evidence="3" id="KW-0238">DNA-binding</keyword>
<dbReference type="InterPro" id="IPR039422">
    <property type="entry name" value="MarR/SlyA-like"/>
</dbReference>
<organism evidence="6 7">
    <name type="scientific">Streptomyces thinghirensis</name>
    <dbReference type="NCBI Taxonomy" id="551547"/>
    <lineage>
        <taxon>Bacteria</taxon>
        <taxon>Bacillati</taxon>
        <taxon>Actinomycetota</taxon>
        <taxon>Actinomycetes</taxon>
        <taxon>Kitasatosporales</taxon>
        <taxon>Streptomycetaceae</taxon>
        <taxon>Streptomyces</taxon>
    </lineage>
</organism>
<dbReference type="SUPFAM" id="SSF46785">
    <property type="entry name" value="Winged helix' DNA-binding domain"/>
    <property type="match status" value="1"/>
</dbReference>
<feature type="domain" description="HTH marR-type" evidence="5">
    <location>
        <begin position="140"/>
        <end position="279"/>
    </location>
</feature>